<reference evidence="1" key="2">
    <citation type="journal article" date="2022" name="New Phytol.">
        <title>Evolutionary transition to the ectomycorrhizal habit in the genomes of a hyperdiverse lineage of mushroom-forming fungi.</title>
        <authorList>
            <person name="Looney B."/>
            <person name="Miyauchi S."/>
            <person name="Morin E."/>
            <person name="Drula E."/>
            <person name="Courty P.E."/>
            <person name="Kohler A."/>
            <person name="Kuo A."/>
            <person name="LaButti K."/>
            <person name="Pangilinan J."/>
            <person name="Lipzen A."/>
            <person name="Riley R."/>
            <person name="Andreopoulos W."/>
            <person name="He G."/>
            <person name="Johnson J."/>
            <person name="Nolan M."/>
            <person name="Tritt A."/>
            <person name="Barry K.W."/>
            <person name="Grigoriev I.V."/>
            <person name="Nagy L.G."/>
            <person name="Hibbett D."/>
            <person name="Henrissat B."/>
            <person name="Matheny P.B."/>
            <person name="Labbe J."/>
            <person name="Martin F.M."/>
        </authorList>
    </citation>
    <scope>NUCLEOTIDE SEQUENCE</scope>
    <source>
        <strain evidence="1">FP105234-sp</strain>
    </source>
</reference>
<proteinExistence type="predicted"/>
<name>A0ACB8RPM1_9AGAM</name>
<evidence type="ECO:0000313" key="2">
    <source>
        <dbReference type="Proteomes" id="UP000814033"/>
    </source>
</evidence>
<reference evidence="1" key="1">
    <citation type="submission" date="2021-02" db="EMBL/GenBank/DDBJ databases">
        <authorList>
            <consortium name="DOE Joint Genome Institute"/>
            <person name="Ahrendt S."/>
            <person name="Looney B.P."/>
            <person name="Miyauchi S."/>
            <person name="Morin E."/>
            <person name="Drula E."/>
            <person name="Courty P.E."/>
            <person name="Chicoki N."/>
            <person name="Fauchery L."/>
            <person name="Kohler A."/>
            <person name="Kuo A."/>
            <person name="Labutti K."/>
            <person name="Pangilinan J."/>
            <person name="Lipzen A."/>
            <person name="Riley R."/>
            <person name="Andreopoulos W."/>
            <person name="He G."/>
            <person name="Johnson J."/>
            <person name="Barry K.W."/>
            <person name="Grigoriev I.V."/>
            <person name="Nagy L."/>
            <person name="Hibbett D."/>
            <person name="Henrissat B."/>
            <person name="Matheny P.B."/>
            <person name="Labbe J."/>
            <person name="Martin F."/>
        </authorList>
    </citation>
    <scope>NUCLEOTIDE SEQUENCE</scope>
    <source>
        <strain evidence="1">FP105234-sp</strain>
    </source>
</reference>
<dbReference type="Proteomes" id="UP000814033">
    <property type="component" value="Unassembled WGS sequence"/>
</dbReference>
<keyword evidence="2" id="KW-1185">Reference proteome</keyword>
<accession>A0ACB8RPM1</accession>
<organism evidence="1 2">
    <name type="scientific">Auriscalpium vulgare</name>
    <dbReference type="NCBI Taxonomy" id="40419"/>
    <lineage>
        <taxon>Eukaryota</taxon>
        <taxon>Fungi</taxon>
        <taxon>Dikarya</taxon>
        <taxon>Basidiomycota</taxon>
        <taxon>Agaricomycotina</taxon>
        <taxon>Agaricomycetes</taxon>
        <taxon>Russulales</taxon>
        <taxon>Auriscalpiaceae</taxon>
        <taxon>Auriscalpium</taxon>
    </lineage>
</organism>
<sequence length="377" mass="42394">MASTLASDANTSNDRPLKRLKTDQDALGASKSQIPEVHITKSDIVWVPDGDLVIRTVEKDSEGPFVVHTLYRVHKAVLALHCGAFASMFQGEQAAFEVASERYEGVSVMELPDAAEDVKHFLDAMYHPKRLRRHQPEFGEVSLYEERWPEFPESYCGVLRLATKYDAQDMRQQVGTALAQLWPYDLDDWDAVEELATGFGPDYREPGKYIRLATANDMPEVLPAMFYDLARATDNALSEMELEDQEQYKADLDLLTPSELRRLILGKASLRVFVKGLTKRYKGESSACRGTCKRSPGCLETANSWWQNIVTLCAPTDCLKSLKLGKELAEMFGEKSVCNSRRRDVQRQIESIRQATWNALPQIFRISDDSSASAAAV</sequence>
<gene>
    <name evidence="1" type="ORF">FA95DRAFT_1680108</name>
</gene>
<evidence type="ECO:0000313" key="1">
    <source>
        <dbReference type="EMBL" id="KAI0045980.1"/>
    </source>
</evidence>
<protein>
    <submittedName>
        <fullName evidence="1">Uncharacterized protein</fullName>
    </submittedName>
</protein>
<comment type="caution">
    <text evidence="1">The sequence shown here is derived from an EMBL/GenBank/DDBJ whole genome shotgun (WGS) entry which is preliminary data.</text>
</comment>
<dbReference type="EMBL" id="MU275937">
    <property type="protein sequence ID" value="KAI0045980.1"/>
    <property type="molecule type" value="Genomic_DNA"/>
</dbReference>